<proteinExistence type="predicted"/>
<dbReference type="AlphaFoldDB" id="A0A544TI05"/>
<dbReference type="RefSeq" id="WP_142537324.1">
    <property type="nucleotide sequence ID" value="NZ_BMIE01000002.1"/>
</dbReference>
<dbReference type="PROSITE" id="PS51257">
    <property type="entry name" value="PROKAR_LIPOPROTEIN"/>
    <property type="match status" value="1"/>
</dbReference>
<sequence>MKKVLISSIVLFLLLLGACTNKTTLNNALSEVQLTDREKFLLSSTSEQSFVFDFQADQKYKQISVWVDQYAFGKLVGEKINRLTMDIDEKGTLIFTTSQNVAEEKVKFNIGVQSKSASGKNSMTQREKTTNQSIWGSNPSEEIPIDGIIVLASISSSNGHGMSSLSPAFYTDFENHLAEIANYDVVYVLKSEFLE</sequence>
<gene>
    <name evidence="3" type="ORF">FG382_02725</name>
</gene>
<name>A0A544TI05_9BACI</name>
<evidence type="ECO:0008006" key="5">
    <source>
        <dbReference type="Google" id="ProtNLM"/>
    </source>
</evidence>
<protein>
    <recommendedName>
        <fullName evidence="5">Lipoprotein</fullName>
    </recommendedName>
</protein>
<organism evidence="3 4">
    <name type="scientific">Psychrobacillus lasiicapitis</name>
    <dbReference type="NCBI Taxonomy" id="1636719"/>
    <lineage>
        <taxon>Bacteria</taxon>
        <taxon>Bacillati</taxon>
        <taxon>Bacillota</taxon>
        <taxon>Bacilli</taxon>
        <taxon>Bacillales</taxon>
        <taxon>Bacillaceae</taxon>
        <taxon>Psychrobacillus</taxon>
    </lineage>
</organism>
<feature type="region of interest" description="Disordered" evidence="1">
    <location>
        <begin position="117"/>
        <end position="137"/>
    </location>
</feature>
<feature type="chain" id="PRO_5039040797" description="Lipoprotein" evidence="2">
    <location>
        <begin position="23"/>
        <end position="195"/>
    </location>
</feature>
<evidence type="ECO:0000256" key="2">
    <source>
        <dbReference type="SAM" id="SignalP"/>
    </source>
</evidence>
<dbReference type="OrthoDB" id="2456338at2"/>
<accession>A0A544TI05</accession>
<dbReference type="Proteomes" id="UP000317316">
    <property type="component" value="Unassembled WGS sequence"/>
</dbReference>
<dbReference type="EMBL" id="VDGH01000001">
    <property type="protein sequence ID" value="TQR17082.1"/>
    <property type="molecule type" value="Genomic_DNA"/>
</dbReference>
<evidence type="ECO:0000256" key="1">
    <source>
        <dbReference type="SAM" id="MobiDB-lite"/>
    </source>
</evidence>
<feature type="signal peptide" evidence="2">
    <location>
        <begin position="1"/>
        <end position="22"/>
    </location>
</feature>
<comment type="caution">
    <text evidence="3">The sequence shown here is derived from an EMBL/GenBank/DDBJ whole genome shotgun (WGS) entry which is preliminary data.</text>
</comment>
<keyword evidence="4" id="KW-1185">Reference proteome</keyword>
<reference evidence="3 4" key="1">
    <citation type="submission" date="2019-05" db="EMBL/GenBank/DDBJ databases">
        <title>Psychrobacillus vulpis sp. nov., a new species isolated from feces of a red fox that inhabits in The Tablas de Daimiel Natural Park, Albacete, Spain.</title>
        <authorList>
            <person name="Rodriguez M."/>
            <person name="Reina J.C."/>
            <person name="Bejar V."/>
            <person name="Llamas I."/>
        </authorList>
    </citation>
    <scope>NUCLEOTIDE SEQUENCE [LARGE SCALE GENOMIC DNA]</scope>
    <source>
        <strain evidence="3 4">NEAU-3TGS17</strain>
    </source>
</reference>
<evidence type="ECO:0000313" key="3">
    <source>
        <dbReference type="EMBL" id="TQR17082.1"/>
    </source>
</evidence>
<keyword evidence="2" id="KW-0732">Signal</keyword>
<evidence type="ECO:0000313" key="4">
    <source>
        <dbReference type="Proteomes" id="UP000317316"/>
    </source>
</evidence>